<proteinExistence type="predicted"/>
<dbReference type="InterPro" id="IPR057143">
    <property type="entry name" value="OB_DEPS-1_2nd"/>
</dbReference>
<accession>A0A1I7VRH6</accession>
<evidence type="ECO:0000313" key="3">
    <source>
        <dbReference type="WBParaSite" id="EN70_5477"/>
    </source>
</evidence>
<name>A0A1I7VRH6_LOALO</name>
<protein>
    <submittedName>
        <fullName evidence="3">AAA domain-containing protein</fullName>
    </submittedName>
</protein>
<keyword evidence="2" id="KW-1185">Reference proteome</keyword>
<organism evidence="2 3">
    <name type="scientific">Loa loa</name>
    <name type="common">Eye worm</name>
    <name type="synonym">Filaria loa</name>
    <dbReference type="NCBI Taxonomy" id="7209"/>
    <lineage>
        <taxon>Eukaryota</taxon>
        <taxon>Metazoa</taxon>
        <taxon>Ecdysozoa</taxon>
        <taxon>Nematoda</taxon>
        <taxon>Chromadorea</taxon>
        <taxon>Rhabditida</taxon>
        <taxon>Spirurina</taxon>
        <taxon>Spiruromorpha</taxon>
        <taxon>Filarioidea</taxon>
        <taxon>Onchocercidae</taxon>
        <taxon>Loa</taxon>
    </lineage>
</organism>
<sequence length="575" mass="65398">MSRRTGLISHQDDNGLLYVFVPGRHRDLVIDERKTPNDEQCFHIGDFISFVDINGSITSPTRTNKLLETFLLNNRLQVKVSVAFPPEKLSIRAQFTTFTTYPHKILAWSPDFAFICCSPDVAKEVCRNKMYKAWIERVPRMTESIAGISVSWQIVDGVLDECDEQSKRLISKAPWNRKKNSQLFRTIPCSDHPHKMQETQLRNPRHFVASLKKYIDNYEGLVTAVHDSSAVVWSLAIPDSEVVFFFGVRKGMKVGDWVRFNCAPSVRPYLGCYLHGKKFEIIDPVLSAQAFNNTVQVEITTTVAVNNLKYYPTGEVTLETEILGDVEFGQGKFRQNYCNRRLSLLTCKNIPSKRTGAVWQVFSVLNEGCAEFTQQSNSVINFSNMNDNPYKEFVSTKKNECNAKVEINDDCHFTEIKLHQPDLSSDLPGTAQKVVDDSFYSDFCNDNVFDNCDVDNVQTEEEYDPLKEPAFGAVQPHVLQINSSVCSSGIDRPDTLGNWNTGLNEEISEDEQEKLDNRATEYWIRAWQIPGVRQQIKEADMILHANVMQLMTDLGARTGEDNLEKVLKPLSNDGR</sequence>
<reference evidence="3" key="2">
    <citation type="submission" date="2016-11" db="UniProtKB">
        <authorList>
            <consortium name="WormBaseParasite"/>
        </authorList>
    </citation>
    <scope>IDENTIFICATION</scope>
</reference>
<dbReference type="Pfam" id="PF24342">
    <property type="entry name" value="OB_DEPS-1_2nd"/>
    <property type="match status" value="1"/>
</dbReference>
<reference evidence="2" key="1">
    <citation type="submission" date="2012-04" db="EMBL/GenBank/DDBJ databases">
        <title>The Genome Sequence of Loa loa.</title>
        <authorList>
            <consortium name="The Broad Institute Genome Sequencing Platform"/>
            <consortium name="Broad Institute Genome Sequencing Center for Infectious Disease"/>
            <person name="Nutman T.B."/>
            <person name="Fink D.L."/>
            <person name="Russ C."/>
            <person name="Young S."/>
            <person name="Zeng Q."/>
            <person name="Gargeya S."/>
            <person name="Alvarado L."/>
            <person name="Berlin A."/>
            <person name="Chapman S.B."/>
            <person name="Chen Z."/>
            <person name="Freedman E."/>
            <person name="Gellesch M."/>
            <person name="Goldberg J."/>
            <person name="Griggs A."/>
            <person name="Gujja S."/>
            <person name="Heilman E.R."/>
            <person name="Heiman D."/>
            <person name="Howarth C."/>
            <person name="Mehta T."/>
            <person name="Neiman D."/>
            <person name="Pearson M."/>
            <person name="Roberts A."/>
            <person name="Saif S."/>
            <person name="Shea T."/>
            <person name="Shenoy N."/>
            <person name="Sisk P."/>
            <person name="Stolte C."/>
            <person name="Sykes S."/>
            <person name="White J."/>
            <person name="Yandava C."/>
            <person name="Haas B."/>
            <person name="Henn M.R."/>
            <person name="Nusbaum C."/>
            <person name="Birren B."/>
        </authorList>
    </citation>
    <scope>NUCLEOTIDE SEQUENCE [LARGE SCALE GENOMIC DNA]</scope>
</reference>
<dbReference type="Proteomes" id="UP000095285">
    <property type="component" value="Unassembled WGS sequence"/>
</dbReference>
<evidence type="ECO:0000313" key="2">
    <source>
        <dbReference type="Proteomes" id="UP000095285"/>
    </source>
</evidence>
<feature type="domain" description="P-granule-associated protein DEPS-1 second OB-fold" evidence="1">
    <location>
        <begin position="66"/>
        <end position="160"/>
    </location>
</feature>
<dbReference type="AlphaFoldDB" id="A0A1I7VRH6"/>
<dbReference type="WBParaSite" id="EN70_5477">
    <property type="protein sequence ID" value="EN70_5477"/>
    <property type="gene ID" value="EN70_5477"/>
</dbReference>
<evidence type="ECO:0000259" key="1">
    <source>
        <dbReference type="Pfam" id="PF24342"/>
    </source>
</evidence>